<dbReference type="EMBL" id="JALBCA010000064">
    <property type="protein sequence ID" value="KAI2385026.1"/>
    <property type="molecule type" value="Genomic_DNA"/>
</dbReference>
<proteinExistence type="predicted"/>
<gene>
    <name evidence="1" type="ORF">LOY88_004332</name>
</gene>
<name>A0ACB8UU34_9EURO</name>
<reference evidence="1" key="1">
    <citation type="journal article" date="2022" name="bioRxiv">
        <title>Population genetic analysis of Ophidiomyces ophidiicola, the causative agent of snake fungal disease, indicates recent introductions to the USA.</title>
        <authorList>
            <person name="Ladner J.T."/>
            <person name="Palmer J.M."/>
            <person name="Ettinger C.L."/>
            <person name="Stajich J.E."/>
            <person name="Farrell T.M."/>
            <person name="Glorioso B.M."/>
            <person name="Lawson B."/>
            <person name="Price S.J."/>
            <person name="Stengle A.G."/>
            <person name="Grear D.A."/>
            <person name="Lorch J.M."/>
        </authorList>
    </citation>
    <scope>NUCLEOTIDE SEQUENCE</scope>
    <source>
        <strain evidence="1">NWHC 24266-5</strain>
    </source>
</reference>
<comment type="caution">
    <text evidence="1">The sequence shown here is derived from an EMBL/GenBank/DDBJ whole genome shotgun (WGS) entry which is preliminary data.</text>
</comment>
<evidence type="ECO:0000313" key="1">
    <source>
        <dbReference type="EMBL" id="KAI2385026.1"/>
    </source>
</evidence>
<organism evidence="1">
    <name type="scientific">Ophidiomyces ophidiicola</name>
    <dbReference type="NCBI Taxonomy" id="1387563"/>
    <lineage>
        <taxon>Eukaryota</taxon>
        <taxon>Fungi</taxon>
        <taxon>Dikarya</taxon>
        <taxon>Ascomycota</taxon>
        <taxon>Pezizomycotina</taxon>
        <taxon>Eurotiomycetes</taxon>
        <taxon>Eurotiomycetidae</taxon>
        <taxon>Onygenales</taxon>
        <taxon>Onygenaceae</taxon>
        <taxon>Ophidiomyces</taxon>
    </lineage>
</organism>
<protein>
    <submittedName>
        <fullName evidence="1">Uncharacterized protein</fullName>
    </submittedName>
</protein>
<sequence>MDAPGDRDIELQRASGDLLDEFNTRLPPLLWKSSGNKPQLHQWAQCGKTQKLRSLLEPFQEWPQLLDPHLHGILSQLTEAFLIYLRCYRDTCASVSVSTSSPYISKNEDLEPLSRSICKIIYVLCKVRGVKVITRFLNNEPKYLEPILRAFIAWDDDTRSELTGLSPFTWEEKYVMLLWLSHLFLAPFDLASISSDTVPIPYDNLSAVAGLLDNLPSVTLSALSITLKYAMLPGKESEAAINLLARLALRPDMQKLGLMKALISWAFAILNSDSVTSALPALLFISRLGVQSRADDLAPYIVSICDTVTRISSDSSNFPKGLLSSASARQAVTKILRSMTILTLTLDERANEAHYSSTTSTILEDSVDYFLITLADKDTPVRFAASKALSMITLKLDPGMASDIVGAILEALEENIFFENCNGTMVSHFQMQQTTPASFKRNTSAVDSQRWQGLLLTLGHLLFRRALPLNQLNQVLQSLIAGLDFQKQSSTGSSIGGSVRDASCFGIWSVARKYSTLELHGLDAQEVKLRPDIDESVLQILATELVCSACLDPSGNIRRGASAALQELVGRHPDTISEGISLVQIVDYHAIARRTKAMDDVTRNAASLGMVYWKSLLDGLLGWRGIESSDPQSRRTAASSVGKLGAQEGYKTILIALRKTVQILSTLSPYAIEARHGCFLSIAALIDTFLVYRHHPFSCDSDANEIGLEISKLWNIFDNNTGLSTDSLTLPELRPDLTAEASAVLLSSLSRSSAPLDEKTIPTLPGPTASLLDKAVGTLTLCACRGEDVPIEASSKAACDLFILLSSKSQIEVVQQWLHNIQASWKSATGRGQIAAVGSVFKQIPADSEGRCLILNELLRSTAQGELILKRSSAVKYIITGILPYTDSIERLLIHFQSFLNDYTTDRRGDIGSFIRLEAIDAVNFIIKSKLPLSLINTHIYSLMKCITRLAAEKLDKVRFKAWKCLELFWESETTLPPLQRRKYEHINDVSSVDYFLQLFLLLSEDWIRPSLLKGLVTSASAGSESLIQSSRLALVQHITRNSEDGGLLKSQIFNDVISILESTIDDDRYAIPSVDTLTFLLENCFDNDSAEMGLRSRKLFVLTQKFHFKCSNIPRIEAAVKLYAVLLRQNSIRMDVLKKMISMLLHPYPKIRSTTAECLFMSTGDVVLKLNNWSLPSKELKGVVENIQRSHGLS</sequence>
<accession>A0ACB8UU34</accession>